<dbReference type="InterPro" id="IPR007110">
    <property type="entry name" value="Ig-like_dom"/>
</dbReference>
<dbReference type="STRING" id="144197.ENSSPAP00000012107"/>
<sequence>MKQIPELLKSYEVQNKGMKWIFLCNVLAGVEDQTLTESDSVVKRFGESHTLSCTGSGFRFSSYHMSWVRQAPGKGLERTSVAPEHY</sequence>
<proteinExistence type="predicted"/>
<dbReference type="GeneTree" id="ENSGT01150000286938"/>
<evidence type="ECO:0000259" key="1">
    <source>
        <dbReference type="PROSITE" id="PS50835"/>
    </source>
</evidence>
<dbReference type="InterPro" id="IPR050199">
    <property type="entry name" value="IgHV"/>
</dbReference>
<feature type="domain" description="Ig-like" evidence="1">
    <location>
        <begin position="5"/>
        <end position="86"/>
    </location>
</feature>
<dbReference type="PROSITE" id="PS50835">
    <property type="entry name" value="IG_LIKE"/>
    <property type="match status" value="1"/>
</dbReference>
<dbReference type="AlphaFoldDB" id="A0A3B5AEW2"/>
<dbReference type="InterPro" id="IPR036179">
    <property type="entry name" value="Ig-like_dom_sf"/>
</dbReference>
<protein>
    <recommendedName>
        <fullName evidence="1">Ig-like domain-containing protein</fullName>
    </recommendedName>
</protein>
<dbReference type="Gene3D" id="2.60.40.10">
    <property type="entry name" value="Immunoglobulins"/>
    <property type="match status" value="1"/>
</dbReference>
<name>A0A3B5AEW2_9TELE</name>
<reference evidence="2" key="1">
    <citation type="submission" date="2023-09" db="UniProtKB">
        <authorList>
            <consortium name="Ensembl"/>
        </authorList>
    </citation>
    <scope>IDENTIFICATION</scope>
</reference>
<dbReference type="Ensembl" id="ENSSPAT00000012314.1">
    <property type="protein sequence ID" value="ENSSPAP00000012107.1"/>
    <property type="gene ID" value="ENSSPAG00000009187.1"/>
</dbReference>
<accession>A0A3B5AEW2</accession>
<dbReference type="PANTHER" id="PTHR23266">
    <property type="entry name" value="IMMUNOGLOBULIN HEAVY CHAIN"/>
    <property type="match status" value="1"/>
</dbReference>
<dbReference type="SUPFAM" id="SSF48726">
    <property type="entry name" value="Immunoglobulin"/>
    <property type="match status" value="1"/>
</dbReference>
<dbReference type="InterPro" id="IPR013783">
    <property type="entry name" value="Ig-like_fold"/>
</dbReference>
<evidence type="ECO:0000313" key="2">
    <source>
        <dbReference type="Ensembl" id="ENSSPAP00000012107.1"/>
    </source>
</evidence>
<organism evidence="2">
    <name type="scientific">Stegastes partitus</name>
    <name type="common">bicolor damselfish</name>
    <dbReference type="NCBI Taxonomy" id="144197"/>
    <lineage>
        <taxon>Eukaryota</taxon>
        <taxon>Metazoa</taxon>
        <taxon>Chordata</taxon>
        <taxon>Craniata</taxon>
        <taxon>Vertebrata</taxon>
        <taxon>Euteleostomi</taxon>
        <taxon>Actinopterygii</taxon>
        <taxon>Neopterygii</taxon>
        <taxon>Teleostei</taxon>
        <taxon>Neoteleostei</taxon>
        <taxon>Acanthomorphata</taxon>
        <taxon>Ovalentaria</taxon>
        <taxon>Pomacentridae</taxon>
        <taxon>Stegastes</taxon>
    </lineage>
</organism>